<keyword evidence="15" id="KW-1185">Reference proteome</keyword>
<evidence type="ECO:0000256" key="12">
    <source>
        <dbReference type="SAM" id="Phobius"/>
    </source>
</evidence>
<evidence type="ECO:0000256" key="8">
    <source>
        <dbReference type="ARBA" id="ARBA00023136"/>
    </source>
</evidence>
<proteinExistence type="inferred from homology"/>
<dbReference type="NCBIfam" id="TIGR02532">
    <property type="entry name" value="IV_pilin_GFxxxE"/>
    <property type="match status" value="1"/>
</dbReference>
<keyword evidence="5" id="KW-0997">Cell inner membrane</keyword>
<organism evidence="14 15">
    <name type="scientific">Lysobacter hankyongensis</name>
    <dbReference type="NCBI Taxonomy" id="1176535"/>
    <lineage>
        <taxon>Bacteria</taxon>
        <taxon>Pseudomonadati</taxon>
        <taxon>Pseudomonadota</taxon>
        <taxon>Gammaproteobacteria</taxon>
        <taxon>Lysobacterales</taxon>
        <taxon>Lysobacteraceae</taxon>
        <taxon>Lysobacter</taxon>
    </lineage>
</organism>
<keyword evidence="6 12" id="KW-0812">Transmembrane</keyword>
<evidence type="ECO:0000256" key="6">
    <source>
        <dbReference type="ARBA" id="ARBA00022692"/>
    </source>
</evidence>
<accession>A0ABP9ALB6</accession>
<comment type="similarity">
    <text evidence="9">Belongs to the GSP H family.</text>
</comment>
<evidence type="ECO:0000256" key="10">
    <source>
        <dbReference type="ARBA" id="ARBA00030775"/>
    </source>
</evidence>
<evidence type="ECO:0000256" key="7">
    <source>
        <dbReference type="ARBA" id="ARBA00022989"/>
    </source>
</evidence>
<reference evidence="15" key="1">
    <citation type="journal article" date="2019" name="Int. J. Syst. Evol. Microbiol.">
        <title>The Global Catalogue of Microorganisms (GCM) 10K type strain sequencing project: providing services to taxonomists for standard genome sequencing and annotation.</title>
        <authorList>
            <consortium name="The Broad Institute Genomics Platform"/>
            <consortium name="The Broad Institute Genome Sequencing Center for Infectious Disease"/>
            <person name="Wu L."/>
            <person name="Ma J."/>
        </authorList>
    </citation>
    <scope>NUCLEOTIDE SEQUENCE [LARGE SCALE GENOMIC DNA]</scope>
    <source>
        <strain evidence="15">JCM 18204</strain>
    </source>
</reference>
<feature type="region of interest" description="Disordered" evidence="11">
    <location>
        <begin position="1"/>
        <end position="27"/>
    </location>
</feature>
<evidence type="ECO:0000256" key="3">
    <source>
        <dbReference type="ARBA" id="ARBA00022475"/>
    </source>
</evidence>
<dbReference type="SUPFAM" id="SSF54523">
    <property type="entry name" value="Pili subunits"/>
    <property type="match status" value="1"/>
</dbReference>
<keyword evidence="8 12" id="KW-0472">Membrane</keyword>
<evidence type="ECO:0000313" key="14">
    <source>
        <dbReference type="EMBL" id="GAA4783078.1"/>
    </source>
</evidence>
<comment type="subcellular location">
    <subcellularLocation>
        <location evidence="1">Cell inner membrane</location>
        <topology evidence="1">Single-pass membrane protein</topology>
    </subcellularLocation>
</comment>
<evidence type="ECO:0000259" key="13">
    <source>
        <dbReference type="Pfam" id="PF12019"/>
    </source>
</evidence>
<protein>
    <recommendedName>
        <fullName evidence="2">Type II secretion system protein H</fullName>
    </recommendedName>
    <alternativeName>
        <fullName evidence="10">General secretion pathway protein H</fullName>
    </alternativeName>
</protein>
<dbReference type="InterPro" id="IPR012902">
    <property type="entry name" value="N_methyl_site"/>
</dbReference>
<dbReference type="Proteomes" id="UP001499959">
    <property type="component" value="Unassembled WGS sequence"/>
</dbReference>
<evidence type="ECO:0000256" key="11">
    <source>
        <dbReference type="SAM" id="MobiDB-lite"/>
    </source>
</evidence>
<evidence type="ECO:0000256" key="1">
    <source>
        <dbReference type="ARBA" id="ARBA00004377"/>
    </source>
</evidence>
<gene>
    <name evidence="14" type="ORF">GCM10023307_04610</name>
</gene>
<evidence type="ECO:0000256" key="9">
    <source>
        <dbReference type="ARBA" id="ARBA00025772"/>
    </source>
</evidence>
<feature type="domain" description="General secretion pathway GspH" evidence="13">
    <location>
        <begin position="103"/>
        <end position="207"/>
    </location>
</feature>
<evidence type="ECO:0000256" key="2">
    <source>
        <dbReference type="ARBA" id="ARBA00021549"/>
    </source>
</evidence>
<keyword evidence="3" id="KW-1003">Cell membrane</keyword>
<comment type="caution">
    <text evidence="14">The sequence shown here is derived from an EMBL/GenBank/DDBJ whole genome shotgun (WGS) entry which is preliminary data.</text>
</comment>
<feature type="transmembrane region" description="Helical" evidence="12">
    <location>
        <begin position="57"/>
        <end position="78"/>
    </location>
</feature>
<dbReference type="Pfam" id="PF12019">
    <property type="entry name" value="GspH"/>
    <property type="match status" value="1"/>
</dbReference>
<dbReference type="Gene3D" id="3.55.40.10">
    <property type="entry name" value="minor pseudopilin epsh domain"/>
    <property type="match status" value="1"/>
</dbReference>
<name>A0ABP9ALB6_9GAMM</name>
<keyword evidence="4" id="KW-0488">Methylation</keyword>
<evidence type="ECO:0000256" key="4">
    <source>
        <dbReference type="ARBA" id="ARBA00022481"/>
    </source>
</evidence>
<sequence>MAPGAGFSYPVAGDRPMPPVGADPETERTFTPPEIAMSLAPFCKPSPRRHSLRGFTLLDLLIAMTIACILFGIAIPAYQNTVARIQAGSTRSDLTTTLFDALRHATVLGQEIVVCPASADQCVGGRDWSEGWIAFIDRDGDRMRGPGEQLIRRKSALPERIRLLGSAGRPRIVFQPNGGNAGSNITFTLCDRRGPRDAQALILSNGGRLRSDQPTPAAAATCAAGL</sequence>
<dbReference type="InterPro" id="IPR045584">
    <property type="entry name" value="Pilin-like"/>
</dbReference>
<dbReference type="InterPro" id="IPR022346">
    <property type="entry name" value="T2SS_GspH"/>
</dbReference>
<evidence type="ECO:0000256" key="5">
    <source>
        <dbReference type="ARBA" id="ARBA00022519"/>
    </source>
</evidence>
<evidence type="ECO:0000313" key="15">
    <source>
        <dbReference type="Proteomes" id="UP001499959"/>
    </source>
</evidence>
<keyword evidence="7 12" id="KW-1133">Transmembrane helix</keyword>
<dbReference type="EMBL" id="BAABJE010000001">
    <property type="protein sequence ID" value="GAA4783078.1"/>
    <property type="molecule type" value="Genomic_DNA"/>
</dbReference>